<evidence type="ECO:0000313" key="2">
    <source>
        <dbReference type="EMBL" id="KMZ57799.1"/>
    </source>
</evidence>
<dbReference type="PANTHER" id="PTHR31852">
    <property type="entry name" value="LATE EMBRYOGENESIS ABUNDANT (LEA) HYDROXYPROLINE-RICH GLYCOPROTEIN FAMILY"/>
    <property type="match status" value="1"/>
</dbReference>
<comment type="caution">
    <text evidence="2">The sequence shown here is derived from an EMBL/GenBank/DDBJ whole genome shotgun (WGS) entry which is preliminary data.</text>
</comment>
<reference evidence="3" key="1">
    <citation type="journal article" date="2016" name="Nature">
        <title>The genome of the seagrass Zostera marina reveals angiosperm adaptation to the sea.</title>
        <authorList>
            <person name="Olsen J.L."/>
            <person name="Rouze P."/>
            <person name="Verhelst B."/>
            <person name="Lin Y.-C."/>
            <person name="Bayer T."/>
            <person name="Collen J."/>
            <person name="Dattolo E."/>
            <person name="De Paoli E."/>
            <person name="Dittami S."/>
            <person name="Maumus F."/>
            <person name="Michel G."/>
            <person name="Kersting A."/>
            <person name="Lauritano C."/>
            <person name="Lohaus R."/>
            <person name="Toepel M."/>
            <person name="Tonon T."/>
            <person name="Vanneste K."/>
            <person name="Amirebrahimi M."/>
            <person name="Brakel J."/>
            <person name="Bostroem C."/>
            <person name="Chovatia M."/>
            <person name="Grimwood J."/>
            <person name="Jenkins J.W."/>
            <person name="Jueterbock A."/>
            <person name="Mraz A."/>
            <person name="Stam W.T."/>
            <person name="Tice H."/>
            <person name="Bornberg-Bauer E."/>
            <person name="Green P.J."/>
            <person name="Pearson G.A."/>
            <person name="Procaccini G."/>
            <person name="Duarte C.M."/>
            <person name="Schmutz J."/>
            <person name="Reusch T.B.H."/>
            <person name="Van de Peer Y."/>
        </authorList>
    </citation>
    <scope>NUCLEOTIDE SEQUENCE [LARGE SCALE GENOMIC DNA]</scope>
    <source>
        <strain evidence="3">cv. Finnish</strain>
    </source>
</reference>
<organism evidence="2 3">
    <name type="scientific">Zostera marina</name>
    <name type="common">Eelgrass</name>
    <dbReference type="NCBI Taxonomy" id="29655"/>
    <lineage>
        <taxon>Eukaryota</taxon>
        <taxon>Viridiplantae</taxon>
        <taxon>Streptophyta</taxon>
        <taxon>Embryophyta</taxon>
        <taxon>Tracheophyta</taxon>
        <taxon>Spermatophyta</taxon>
        <taxon>Magnoliopsida</taxon>
        <taxon>Liliopsida</taxon>
        <taxon>Zosteraceae</taxon>
        <taxon>Zostera</taxon>
    </lineage>
</organism>
<dbReference type="EMBL" id="LFYR01002015">
    <property type="protein sequence ID" value="KMZ57799.1"/>
    <property type="molecule type" value="Genomic_DNA"/>
</dbReference>
<sequence length="206" mass="22678">MRNPNPNYHPLKVPPPERRKCGRFKCIAITASIFVIVLIALAVIGYTVIRPKQAIITVDSVDLDGLDVGFDVLDFGIRLNATVALNISVTNPNRAGFEYENGTAHLYYQSVLVGEAVIPKGDIGPGETVKTFFRLTILADKIVTIGKLYSEVMEGKLSMFTATTIPGKVVIMWFKYPMLVLSSCDLTIGFADRTVQKSNCLSETKF</sequence>
<proteinExistence type="predicted"/>
<evidence type="ECO:0000313" key="3">
    <source>
        <dbReference type="Proteomes" id="UP000036987"/>
    </source>
</evidence>
<name>A0A0K9NLZ0_ZOSMR</name>
<keyword evidence="3" id="KW-1185">Reference proteome</keyword>
<dbReference type="OrthoDB" id="1929523at2759"/>
<gene>
    <name evidence="2" type="ORF">ZOSMA_81G00160</name>
</gene>
<keyword evidence="1" id="KW-0812">Transmembrane</keyword>
<accession>A0A0K9NLZ0</accession>
<dbReference type="Proteomes" id="UP000036987">
    <property type="component" value="Unassembled WGS sequence"/>
</dbReference>
<dbReference type="InterPro" id="IPR055301">
    <property type="entry name" value="Lea14-like_2"/>
</dbReference>
<dbReference type="OMA" id="PTANCEH"/>
<protein>
    <submittedName>
        <fullName evidence="2">Harpin-induced like protein 35</fullName>
    </submittedName>
</protein>
<dbReference type="Gene3D" id="2.60.40.1820">
    <property type="match status" value="1"/>
</dbReference>
<dbReference type="AlphaFoldDB" id="A0A0K9NLZ0"/>
<keyword evidence="1" id="KW-0472">Membrane</keyword>
<feature type="transmembrane region" description="Helical" evidence="1">
    <location>
        <begin position="26"/>
        <end position="49"/>
    </location>
</feature>
<evidence type="ECO:0000256" key="1">
    <source>
        <dbReference type="SAM" id="Phobius"/>
    </source>
</evidence>
<keyword evidence="1" id="KW-1133">Transmembrane helix</keyword>
<dbReference type="SUPFAM" id="SSF117070">
    <property type="entry name" value="LEA14-like"/>
    <property type="match status" value="1"/>
</dbReference>